<keyword evidence="2" id="KW-0472">Membrane</keyword>
<dbReference type="EMBL" id="BOOO01000001">
    <property type="protein sequence ID" value="GII26710.1"/>
    <property type="molecule type" value="Genomic_DNA"/>
</dbReference>
<feature type="compositionally biased region" description="Basic and acidic residues" evidence="1">
    <location>
        <begin position="430"/>
        <end position="441"/>
    </location>
</feature>
<keyword evidence="4" id="KW-1185">Reference proteome</keyword>
<accession>A0A8J3TGH1</accession>
<feature type="compositionally biased region" description="Basic and acidic residues" evidence="1">
    <location>
        <begin position="449"/>
        <end position="462"/>
    </location>
</feature>
<feature type="compositionally biased region" description="Basic and acidic residues" evidence="1">
    <location>
        <begin position="632"/>
        <end position="667"/>
    </location>
</feature>
<feature type="compositionally biased region" description="Basic and acidic residues" evidence="1">
    <location>
        <begin position="493"/>
        <end position="503"/>
    </location>
</feature>
<evidence type="ECO:0000313" key="3">
    <source>
        <dbReference type="EMBL" id="GII26710.1"/>
    </source>
</evidence>
<feature type="compositionally biased region" description="Low complexity" evidence="1">
    <location>
        <begin position="208"/>
        <end position="218"/>
    </location>
</feature>
<sequence length="763" mass="77705">MILFSAALAFAIAALLILIAGWALAKVYLVMWSMVIAVLAAVCLLIGALVKRHLLFPAGGRAADGPDLTPQGSSSVSQLAHAGAPAISGAPGHPVTTPTQAPPGTHHGALPPTPFPPRQAGATAPLRRSPAHTGRPLGPEDIVLVVPGRRRFHVANCRQLMGREVEELTYEEAREEGFSPCTTCLPELSPRVVDEPPQPRPTRRQGSRAEAGPTRPAGATGGRDTTDPKVTKDSVPADDTVTVHRSVSARDAAPGKDSATGGDVPGSSAGSDTARRRTASEQPRPEQSRTEKTPSETAASGTGGTEKPQLDWFQRNMLPPTSSGADSRPTPPEQKAAGSPVQSEQDGKGDWFSAARSRPAAAQPGSSSSESSPAGSGRAEKATTAGSENDAVRGAETGGSRPRTAEPESAKKPAATGEGAKTESAAPKSAEPKSAEPRSPEAESPEPEGAGRKAAEANRAEPESGSPKSAGRETARPESVTAKAADTPSTGKSRSDTANRGDDVTGTTDAEPETAAEITQPGRAGFRPIPASPGSAPGSASQGASAAGSPDAPAAAPTDRPASASSKAGAESASGPVRPAGDAAGRASGDAKDGASTEDRAGNGDKAKNEDRAENGDKAKNEDRAATTVKVTAKDSDAEGPAKDATKETAGDTARVTEKDSGEDTVDKAAAGRGEKGPRDADAGDARSAELEDDDNTNTFAAIRPGTARRVAPGSVKVMVGTRRYHSSECPLISGIDDDSIEVMTKEDAEQAGLTHCSVCQTR</sequence>
<feature type="compositionally biased region" description="Basic and acidic residues" evidence="1">
    <location>
        <begin position="673"/>
        <end position="690"/>
    </location>
</feature>
<organism evidence="3 4">
    <name type="scientific">Planotetraspora mira</name>
    <dbReference type="NCBI Taxonomy" id="58121"/>
    <lineage>
        <taxon>Bacteria</taxon>
        <taxon>Bacillati</taxon>
        <taxon>Actinomycetota</taxon>
        <taxon>Actinomycetes</taxon>
        <taxon>Streptosporangiales</taxon>
        <taxon>Streptosporangiaceae</taxon>
        <taxon>Planotetraspora</taxon>
    </lineage>
</organism>
<reference evidence="3 4" key="1">
    <citation type="submission" date="2021-01" db="EMBL/GenBank/DDBJ databases">
        <title>Whole genome shotgun sequence of Planotetraspora mira NBRC 15435.</title>
        <authorList>
            <person name="Komaki H."/>
            <person name="Tamura T."/>
        </authorList>
    </citation>
    <scope>NUCLEOTIDE SEQUENCE [LARGE SCALE GENOMIC DNA]</scope>
    <source>
        <strain evidence="3 4">NBRC 15435</strain>
    </source>
</reference>
<name>A0A8J3TGH1_9ACTN</name>
<evidence type="ECO:0000256" key="1">
    <source>
        <dbReference type="SAM" id="MobiDB-lite"/>
    </source>
</evidence>
<feature type="compositionally biased region" description="Low complexity" evidence="1">
    <location>
        <begin position="353"/>
        <end position="377"/>
    </location>
</feature>
<dbReference type="RefSeq" id="WP_203950808.1">
    <property type="nucleotide sequence ID" value="NZ_BOOO01000001.1"/>
</dbReference>
<comment type="caution">
    <text evidence="3">The sequence shown here is derived from an EMBL/GenBank/DDBJ whole genome shotgun (WGS) entry which is preliminary data.</text>
</comment>
<evidence type="ECO:0000256" key="2">
    <source>
        <dbReference type="SAM" id="Phobius"/>
    </source>
</evidence>
<feature type="transmembrane region" description="Helical" evidence="2">
    <location>
        <begin position="35"/>
        <end position="51"/>
    </location>
</feature>
<feature type="region of interest" description="Disordered" evidence="1">
    <location>
        <begin position="87"/>
        <end position="140"/>
    </location>
</feature>
<gene>
    <name evidence="3" type="ORF">Pmi06nite_01520</name>
</gene>
<feature type="compositionally biased region" description="Basic and acidic residues" evidence="1">
    <location>
        <begin position="589"/>
        <end position="625"/>
    </location>
</feature>
<feature type="compositionally biased region" description="Low complexity" evidence="1">
    <location>
        <begin position="532"/>
        <end position="588"/>
    </location>
</feature>
<protein>
    <submittedName>
        <fullName evidence="3">Uncharacterized protein</fullName>
    </submittedName>
</protein>
<feature type="compositionally biased region" description="Basic and acidic residues" evidence="1">
    <location>
        <begin position="273"/>
        <end position="294"/>
    </location>
</feature>
<evidence type="ECO:0000313" key="4">
    <source>
        <dbReference type="Proteomes" id="UP000650628"/>
    </source>
</evidence>
<keyword evidence="2" id="KW-0812">Transmembrane</keyword>
<dbReference type="AlphaFoldDB" id="A0A8J3TGH1"/>
<feature type="region of interest" description="Disordered" evidence="1">
    <location>
        <begin position="173"/>
        <end position="706"/>
    </location>
</feature>
<dbReference type="Proteomes" id="UP000650628">
    <property type="component" value="Unassembled WGS sequence"/>
</dbReference>
<keyword evidence="2" id="KW-1133">Transmembrane helix</keyword>
<proteinExistence type="predicted"/>